<dbReference type="AlphaFoldDB" id="A3LQD2"/>
<dbReference type="OrthoDB" id="4026374at2759"/>
<dbReference type="RefSeq" id="XP_001383216.1">
    <property type="nucleotide sequence ID" value="XM_001383179.1"/>
</dbReference>
<feature type="region of interest" description="Disordered" evidence="1">
    <location>
        <begin position="17"/>
        <end position="61"/>
    </location>
</feature>
<dbReference type="Proteomes" id="UP000002258">
    <property type="component" value="Chromosome 2"/>
</dbReference>
<dbReference type="eggNOG" id="ENOG502RQFC">
    <property type="taxonomic scope" value="Eukaryota"/>
</dbReference>
<reference evidence="2 3" key="1">
    <citation type="journal article" date="2007" name="Nat. Biotechnol.">
        <title>Genome sequence of the lignocellulose-bioconverting and xylose-fermenting yeast Pichia stipitis.</title>
        <authorList>
            <person name="Jeffries T.W."/>
            <person name="Grigoriev I.V."/>
            <person name="Grimwood J."/>
            <person name="Laplaza J.M."/>
            <person name="Aerts A."/>
            <person name="Salamov A."/>
            <person name="Schmutz J."/>
            <person name="Lindquist E."/>
            <person name="Dehal P."/>
            <person name="Shapiro H."/>
            <person name="Jin Y.S."/>
            <person name="Passoth V."/>
            <person name="Richardson P.M."/>
        </authorList>
    </citation>
    <scope>NUCLEOTIDE SEQUENCE [LARGE SCALE GENOMIC DNA]</scope>
    <source>
        <strain evidence="3">ATCC 58785 / CBS 6054 / NBRC 10063 / NRRL Y-11545</strain>
    </source>
</reference>
<keyword evidence="3" id="KW-1185">Reference proteome</keyword>
<protein>
    <submittedName>
        <fullName evidence="2">Uncharacterized protein</fullName>
    </submittedName>
</protein>
<organism evidence="2 3">
    <name type="scientific">Scheffersomyces stipitis (strain ATCC 58785 / CBS 6054 / NBRC 10063 / NRRL Y-11545)</name>
    <name type="common">Yeast</name>
    <name type="synonym">Pichia stipitis</name>
    <dbReference type="NCBI Taxonomy" id="322104"/>
    <lineage>
        <taxon>Eukaryota</taxon>
        <taxon>Fungi</taxon>
        <taxon>Dikarya</taxon>
        <taxon>Ascomycota</taxon>
        <taxon>Saccharomycotina</taxon>
        <taxon>Pichiomycetes</taxon>
        <taxon>Debaryomycetaceae</taxon>
        <taxon>Scheffersomyces</taxon>
    </lineage>
</organism>
<dbReference type="GeneID" id="4837456"/>
<accession>A3LQD2</accession>
<evidence type="ECO:0000313" key="2">
    <source>
        <dbReference type="EMBL" id="ABN65187.1"/>
    </source>
</evidence>
<name>A3LQD2_PICST</name>
<sequence length="125" mass="14614">MNESFNRSHDLPIIEDVENQPLLDNTREIENTNSIENQLKSAKSDLQHRKRGPTTPLAASMNDHVVLRRKLDRPASQIRYLEFGSNELLEAKYQSWALAEQLKRNEELVRFLELEMKFAEEQPPL</sequence>
<evidence type="ECO:0000313" key="3">
    <source>
        <dbReference type="Proteomes" id="UP000002258"/>
    </source>
</evidence>
<dbReference type="KEGG" id="pic:PICST_30273"/>
<proteinExistence type="predicted"/>
<dbReference type="InParanoid" id="A3LQD2"/>
<dbReference type="HOGENOM" id="CLU_1993459_0_0_1"/>
<dbReference type="EMBL" id="CP000496">
    <property type="protein sequence ID" value="ABN65187.1"/>
    <property type="molecule type" value="Genomic_DNA"/>
</dbReference>
<dbReference type="OMA" id="KQHNVIR"/>
<feature type="compositionally biased region" description="Polar residues" evidence="1">
    <location>
        <begin position="31"/>
        <end position="41"/>
    </location>
</feature>
<evidence type="ECO:0000256" key="1">
    <source>
        <dbReference type="SAM" id="MobiDB-lite"/>
    </source>
</evidence>
<gene>
    <name evidence="2" type="ORF">PICST_30273</name>
</gene>